<keyword evidence="1" id="KW-0812">Transmembrane</keyword>
<dbReference type="EMBL" id="UZAE01004125">
    <property type="protein sequence ID" value="VDO01012.1"/>
    <property type="molecule type" value="Genomic_DNA"/>
</dbReference>
<evidence type="ECO:0000313" key="2">
    <source>
        <dbReference type="EMBL" id="VDO01012.1"/>
    </source>
</evidence>
<evidence type="ECO:0000313" key="3">
    <source>
        <dbReference type="Proteomes" id="UP000278807"/>
    </source>
</evidence>
<name>A0A0R3TDL5_RODNA</name>
<reference evidence="4" key="1">
    <citation type="submission" date="2017-02" db="UniProtKB">
        <authorList>
            <consortium name="WormBaseParasite"/>
        </authorList>
    </citation>
    <scope>IDENTIFICATION</scope>
</reference>
<feature type="transmembrane region" description="Helical" evidence="1">
    <location>
        <begin position="6"/>
        <end position="29"/>
    </location>
</feature>
<accession>A0A0R3TDL5</accession>
<dbReference type="WBParaSite" id="HNAJ_0000515401-mRNA-1">
    <property type="protein sequence ID" value="HNAJ_0000515401-mRNA-1"/>
    <property type="gene ID" value="HNAJ_0000515401"/>
</dbReference>
<gene>
    <name evidence="2" type="ORF">HNAJ_LOCUS5152</name>
</gene>
<dbReference type="AlphaFoldDB" id="A0A0R3TDL5"/>
<sequence length="227" mass="26326">MQKTILILWIFAVLFQFTVLLILVFLAHIGVGATFYQMREGLIPLIDEAESSKKSEAHAIMELIQNRFTVLLILVFLAHIGVGATFYQMREGLIPLFLEEIRSPIDEAESSKKSEALAIMERIQNRTKRPNYFNRVRKVIVREVDKYALVIIFDQAYIMQVFKQLNNGNLMCPTVFTSHSNLSYLLGFHFWHQGSSQVRSGWSRPCPSLMKYKAHYSKRYTLPYAVR</sequence>
<reference evidence="2 3" key="2">
    <citation type="submission" date="2018-11" db="EMBL/GenBank/DDBJ databases">
        <authorList>
            <consortium name="Pathogen Informatics"/>
        </authorList>
    </citation>
    <scope>NUCLEOTIDE SEQUENCE [LARGE SCALE GENOMIC DNA]</scope>
</reference>
<keyword evidence="1" id="KW-0472">Membrane</keyword>
<organism evidence="4">
    <name type="scientific">Rodentolepis nana</name>
    <name type="common">Dwarf tapeworm</name>
    <name type="synonym">Hymenolepis nana</name>
    <dbReference type="NCBI Taxonomy" id="102285"/>
    <lineage>
        <taxon>Eukaryota</taxon>
        <taxon>Metazoa</taxon>
        <taxon>Spiralia</taxon>
        <taxon>Lophotrochozoa</taxon>
        <taxon>Platyhelminthes</taxon>
        <taxon>Cestoda</taxon>
        <taxon>Eucestoda</taxon>
        <taxon>Cyclophyllidea</taxon>
        <taxon>Hymenolepididae</taxon>
        <taxon>Rodentolepis</taxon>
    </lineage>
</organism>
<dbReference type="Proteomes" id="UP000278807">
    <property type="component" value="Unassembled WGS sequence"/>
</dbReference>
<proteinExistence type="predicted"/>
<evidence type="ECO:0000256" key="1">
    <source>
        <dbReference type="SAM" id="Phobius"/>
    </source>
</evidence>
<protein>
    <submittedName>
        <fullName evidence="4">CNNM transmembrane domain-containing protein</fullName>
    </submittedName>
</protein>
<keyword evidence="1" id="KW-1133">Transmembrane helix</keyword>
<evidence type="ECO:0000313" key="4">
    <source>
        <dbReference type="WBParaSite" id="HNAJ_0000515401-mRNA-1"/>
    </source>
</evidence>
<dbReference type="OrthoDB" id="10033535at2759"/>
<feature type="transmembrane region" description="Helical" evidence="1">
    <location>
        <begin position="68"/>
        <end position="87"/>
    </location>
</feature>
<keyword evidence="3" id="KW-1185">Reference proteome</keyword>